<dbReference type="EMBL" id="AAKN02038851">
    <property type="status" value="NOT_ANNOTATED_CDS"/>
    <property type="molecule type" value="Genomic_DNA"/>
</dbReference>
<feature type="compositionally biased region" description="Basic and acidic residues" evidence="2">
    <location>
        <begin position="422"/>
        <end position="432"/>
    </location>
</feature>
<dbReference type="GO" id="GO:0030687">
    <property type="term" value="C:preribosome, large subunit precursor"/>
    <property type="evidence" value="ECO:0007669"/>
    <property type="project" value="UniProtKB-UniRule"/>
</dbReference>
<dbReference type="Ensembl" id="ENSCPOT00000027532.2">
    <property type="protein sequence ID" value="ENSCPOP00000018039.2"/>
    <property type="gene ID" value="ENSCPOG00000022594.2"/>
</dbReference>
<dbReference type="Gene3D" id="3.40.50.10190">
    <property type="entry name" value="BRCT domain"/>
    <property type="match status" value="1"/>
</dbReference>
<dbReference type="GO" id="GO:0000463">
    <property type="term" value="P:maturation of LSU-rRNA from tricistronic rRNA transcript (SSU-rRNA, 5.8S rRNA, LSU-rRNA)"/>
    <property type="evidence" value="ECO:0007669"/>
    <property type="project" value="UniProtKB-UniRule"/>
</dbReference>
<dbReference type="Bgee" id="ENSCPOG00000022594">
    <property type="expression patterns" value="Expressed in adrenal gland and 4 other cell types or tissues"/>
</dbReference>
<evidence type="ECO:0000313" key="3">
    <source>
        <dbReference type="Ensembl" id="ENSCPOP00000018039.2"/>
    </source>
</evidence>
<evidence type="ECO:0000256" key="2">
    <source>
        <dbReference type="SAM" id="MobiDB-lite"/>
    </source>
</evidence>
<comment type="subunit">
    <text evidence="1">Component of the PeBoW complex, composed of BOP1, PES1 and WDR12. Within the PeBoW complex BOP1 interacts directly with PES1 and WDR12. The PeBoW complex also associates with the 66S pre-ribosome. Interacts with IRS1 and UBTF. May interact with MAP1B.</text>
</comment>
<keyword evidence="1" id="KW-0158">Chromosome</keyword>
<dbReference type="Pfam" id="PF06732">
    <property type="entry name" value="Pescadillo_N"/>
    <property type="match status" value="1"/>
</dbReference>
<feature type="compositionally biased region" description="Acidic residues" evidence="2">
    <location>
        <begin position="433"/>
        <end position="458"/>
    </location>
</feature>
<dbReference type="AlphaFoldDB" id="H0W4Y8"/>
<feature type="region of interest" description="Disordered" evidence="2">
    <location>
        <begin position="528"/>
        <end position="549"/>
    </location>
</feature>
<dbReference type="GO" id="GO:0003723">
    <property type="term" value="F:RNA binding"/>
    <property type="evidence" value="ECO:0007669"/>
    <property type="project" value="TreeGrafter"/>
</dbReference>
<sequence>TGGLEKKNSATNYITRNKARKKLQLSLAHFRRLCILKGIYPHEPKHKKKVNKGSTAPRTFYLIKDIKFLLREPIVNKFREYKVFVRKLRKAYGKSEWNTVGRLKDNKPNQKLDHIIKEQYPTFIDALRDLDDVLSRCFLFSTFPRTGKCHVQIIYLCHRLTVEFLHYIIAAHALRKVFLSIKGIYCLAEVLGQPIVWITPYAFSHDRPTDVDYRVMATFTEFYTILLGLCQLPPLPVAQPPLSTKARESAQTEVKAREDTYALDSESAMEKLAALSAILARVVVPAAEEEAEADEFPADGEMAVQEENRRKELLAQEKHKKLFEGLKFFLNREVPQEALTFIIRSFGGDMSWDKSLCIGATYDVTDPCITHRIVDRPGQQTPVISRYCYFPGVQLPPHLSPFVSEKKGDYIPPEKLKLLALKRGEDPGNLKESEDEEDEEEEKEEDDKGDGDEEEEKDVEAGLEKNGEAHLAALEEQRLEEKKPRVMAGTREAKCLAIMMRKKRERYLYQKIMFGKRRKIWEANKLAQKREAHDEALRSEKKAKKARPV</sequence>
<reference evidence="3" key="3">
    <citation type="submission" date="2025-09" db="UniProtKB">
        <authorList>
            <consortium name="Ensembl"/>
        </authorList>
    </citation>
    <scope>IDENTIFICATION</scope>
    <source>
        <strain evidence="3">2N</strain>
    </source>
</reference>
<dbReference type="OMA" id="VFDCLNC"/>
<dbReference type="GO" id="GO:0070545">
    <property type="term" value="C:PeBoW complex"/>
    <property type="evidence" value="ECO:0007669"/>
    <property type="project" value="TreeGrafter"/>
</dbReference>
<comment type="function">
    <text evidence="1">Component of the PeBoW complex, which is required for maturation of 28S and 5.8S ribosomal RNAs and formation of the 60S ribosome.</text>
</comment>
<gene>
    <name evidence="1" type="primary">PES1</name>
</gene>
<dbReference type="GeneTree" id="ENSGT00390000002626"/>
<organism evidence="3 4">
    <name type="scientific">Cavia porcellus</name>
    <name type="common">Guinea pig</name>
    <dbReference type="NCBI Taxonomy" id="10141"/>
    <lineage>
        <taxon>Eukaryota</taxon>
        <taxon>Metazoa</taxon>
        <taxon>Chordata</taxon>
        <taxon>Craniata</taxon>
        <taxon>Vertebrata</taxon>
        <taxon>Euteleostomi</taxon>
        <taxon>Mammalia</taxon>
        <taxon>Eutheria</taxon>
        <taxon>Euarchontoglires</taxon>
        <taxon>Glires</taxon>
        <taxon>Rodentia</taxon>
        <taxon>Hystricomorpha</taxon>
        <taxon>Caviidae</taxon>
        <taxon>Cavia</taxon>
    </lineage>
</organism>
<dbReference type="InterPro" id="IPR036420">
    <property type="entry name" value="BRCT_dom_sf"/>
</dbReference>
<reference evidence="4" key="1">
    <citation type="journal article" date="2011" name="Nature">
        <title>A high-resolution map of human evolutionary constraint using 29 mammals.</title>
        <authorList>
            <person name="Lindblad-Toh K."/>
            <person name="Garber M."/>
            <person name="Zuk O."/>
            <person name="Lin M.F."/>
            <person name="Parker B.J."/>
            <person name="Washietl S."/>
            <person name="Kheradpour P."/>
            <person name="Ernst J."/>
            <person name="Jordan G."/>
            <person name="Mauceli E."/>
            <person name="Ward L.D."/>
            <person name="Lowe C.B."/>
            <person name="Holloway A.K."/>
            <person name="Clamp M."/>
            <person name="Gnerre S."/>
            <person name="Alfoldi J."/>
            <person name="Beal K."/>
            <person name="Chang J."/>
            <person name="Clawson H."/>
            <person name="Cuff J."/>
            <person name="Di Palma F."/>
            <person name="Fitzgerald S."/>
            <person name="Flicek P."/>
            <person name="Guttman M."/>
            <person name="Hubisz M.J."/>
            <person name="Jaffe D.B."/>
            <person name="Jungreis I."/>
            <person name="Kent W.J."/>
            <person name="Kostka D."/>
            <person name="Lara M."/>
            <person name="Martins A.L."/>
            <person name="Massingham T."/>
            <person name="Moltke I."/>
            <person name="Raney B.J."/>
            <person name="Rasmussen M.D."/>
            <person name="Robinson J."/>
            <person name="Stark A."/>
            <person name="Vilella A.J."/>
            <person name="Wen J."/>
            <person name="Xie X."/>
            <person name="Zody M.C."/>
            <person name="Baldwin J."/>
            <person name="Bloom T."/>
            <person name="Chin C.W."/>
            <person name="Heiman D."/>
            <person name="Nicol R."/>
            <person name="Nusbaum C."/>
            <person name="Young S."/>
            <person name="Wilkinson J."/>
            <person name="Worley K.C."/>
            <person name="Kovar C.L."/>
            <person name="Muzny D.M."/>
            <person name="Gibbs R.A."/>
            <person name="Cree A."/>
            <person name="Dihn H.H."/>
            <person name="Fowler G."/>
            <person name="Jhangiani S."/>
            <person name="Joshi V."/>
            <person name="Lee S."/>
            <person name="Lewis L.R."/>
            <person name="Nazareth L.V."/>
            <person name="Okwuonu G."/>
            <person name="Santibanez J."/>
            <person name="Warren W.C."/>
            <person name="Mardis E.R."/>
            <person name="Weinstock G.M."/>
            <person name="Wilson R.K."/>
            <person name="Delehaunty K."/>
            <person name="Dooling D."/>
            <person name="Fronik C."/>
            <person name="Fulton L."/>
            <person name="Fulton B."/>
            <person name="Graves T."/>
            <person name="Minx P."/>
            <person name="Sodergren E."/>
            <person name="Birney E."/>
            <person name="Margulies E.H."/>
            <person name="Herrero J."/>
            <person name="Green E.D."/>
            <person name="Haussler D."/>
            <person name="Siepel A."/>
            <person name="Goldman N."/>
            <person name="Pollard K.S."/>
            <person name="Pedersen J.S."/>
            <person name="Lander E.S."/>
            <person name="Kellis M."/>
        </authorList>
    </citation>
    <scope>NUCLEOTIDE SEQUENCE [LARGE SCALE GENOMIC DNA]</scope>
    <source>
        <strain evidence="4">2N</strain>
    </source>
</reference>
<keyword evidence="1" id="KW-0690">Ribosome biogenesis</keyword>
<keyword evidence="4" id="KW-1185">Reference proteome</keyword>
<comment type="similarity">
    <text evidence="1">Belongs to the pescadillo family.</text>
</comment>
<dbReference type="GO" id="GO:0005694">
    <property type="term" value="C:chromosome"/>
    <property type="evidence" value="ECO:0007669"/>
    <property type="project" value="UniProtKB-SubCell"/>
</dbReference>
<dbReference type="GO" id="GO:0043021">
    <property type="term" value="F:ribonucleoprotein complex binding"/>
    <property type="evidence" value="ECO:0007669"/>
    <property type="project" value="UniProtKB-UniRule"/>
</dbReference>
<feature type="region of interest" description="Disordered" evidence="2">
    <location>
        <begin position="422"/>
        <end position="466"/>
    </location>
</feature>
<protein>
    <recommendedName>
        <fullName evidence="1">Pescadillo homolog</fullName>
    </recommendedName>
</protein>
<dbReference type="STRING" id="10141.ENSCPOP00000018039"/>
<dbReference type="InterPro" id="IPR010613">
    <property type="entry name" value="PES"/>
</dbReference>
<comment type="PTM">
    <text evidence="1">Sumoylated.</text>
</comment>
<dbReference type="HOGENOM" id="CLU_019619_0_0_1"/>
<name>H0W4Y8_CAVPO</name>
<dbReference type="PANTHER" id="PTHR12221">
    <property type="entry name" value="PESCADILLO - RELATED"/>
    <property type="match status" value="1"/>
</dbReference>
<keyword evidence="1" id="KW-0539">Nucleus</keyword>
<accession>H0W4Y8</accession>
<dbReference type="Proteomes" id="UP000005447">
    <property type="component" value="Unassembled WGS sequence"/>
</dbReference>
<dbReference type="InParanoid" id="H0W4Y8"/>
<dbReference type="PANTHER" id="PTHR12221:SF6">
    <property type="entry name" value="PESCADILLO HOMOLOG"/>
    <property type="match status" value="1"/>
</dbReference>
<keyword evidence="1" id="KW-0698">rRNA processing</keyword>
<dbReference type="HAMAP" id="MF_03028">
    <property type="entry name" value="Pescadillo"/>
    <property type="match status" value="1"/>
</dbReference>
<evidence type="ECO:0000256" key="1">
    <source>
        <dbReference type="HAMAP-Rule" id="MF_03028"/>
    </source>
</evidence>
<feature type="compositionally biased region" description="Basic and acidic residues" evidence="2">
    <location>
        <begin position="528"/>
        <end position="540"/>
    </location>
</feature>
<evidence type="ECO:0000313" key="4">
    <source>
        <dbReference type="Proteomes" id="UP000005447"/>
    </source>
</evidence>
<keyword evidence="1" id="KW-0832">Ubl conjugation</keyword>
<dbReference type="VEuPathDB" id="HostDB:ENSCPOG00000022594"/>
<comment type="subcellular location">
    <subcellularLocation>
        <location evidence="1">Nucleus</location>
        <location evidence="1">Nucleolus</location>
    </subcellularLocation>
    <subcellularLocation>
        <location evidence="1">Nucleus</location>
        <location evidence="1">Nucleoplasm</location>
    </subcellularLocation>
    <subcellularLocation>
        <location evidence="1">Chromosome</location>
    </subcellularLocation>
    <text evidence="1">Appears to localize to the periphery of metaphase chromosomes during mitosis and to the prenucleolar bodies that form in mitotic cells prior to the actual nucleoli.</text>
</comment>
<proteinExistence type="inferred from homology"/>
<dbReference type="GO" id="GO:0000466">
    <property type="term" value="P:maturation of 5.8S rRNA from tricistronic rRNA transcript (SSU-rRNA, 5.8S rRNA, LSU-rRNA)"/>
    <property type="evidence" value="ECO:0007669"/>
    <property type="project" value="UniProtKB-UniRule"/>
</dbReference>
<reference evidence="3" key="2">
    <citation type="submission" date="2025-08" db="UniProtKB">
        <authorList>
            <consortium name="Ensembl"/>
        </authorList>
    </citation>
    <scope>IDENTIFICATION</scope>
    <source>
        <strain evidence="3">2N</strain>
    </source>
</reference>
<dbReference type="GO" id="GO:0005654">
    <property type="term" value="C:nucleoplasm"/>
    <property type="evidence" value="ECO:0007669"/>
    <property type="project" value="UniProtKB-SubCell"/>
</dbReference>